<evidence type="ECO:0000256" key="3">
    <source>
        <dbReference type="ARBA" id="ARBA00022803"/>
    </source>
</evidence>
<feature type="region of interest" description="Disordered" evidence="5">
    <location>
        <begin position="2017"/>
        <end position="2170"/>
    </location>
</feature>
<feature type="region of interest" description="Disordered" evidence="5">
    <location>
        <begin position="1936"/>
        <end position="1986"/>
    </location>
</feature>
<name>A0AAW0TY22_SCYPA</name>
<feature type="domain" description="VWFC" evidence="7">
    <location>
        <begin position="2579"/>
        <end position="2642"/>
    </location>
</feature>
<dbReference type="PROSITE" id="PS50184">
    <property type="entry name" value="VWFC_2"/>
    <property type="match status" value="7"/>
</dbReference>
<feature type="domain" description="VWFC" evidence="7">
    <location>
        <begin position="2503"/>
        <end position="2568"/>
    </location>
</feature>
<dbReference type="PROSITE" id="PS50059">
    <property type="entry name" value="FKBP_PPIASE"/>
    <property type="match status" value="1"/>
</dbReference>
<feature type="compositionally biased region" description="Low complexity" evidence="5">
    <location>
        <begin position="566"/>
        <end position="632"/>
    </location>
</feature>
<feature type="compositionally biased region" description="Low complexity" evidence="5">
    <location>
        <begin position="2149"/>
        <end position="2166"/>
    </location>
</feature>
<feature type="compositionally biased region" description="Polar residues" evidence="5">
    <location>
        <begin position="2744"/>
        <end position="2753"/>
    </location>
</feature>
<feature type="compositionally biased region" description="Polar residues" evidence="5">
    <location>
        <begin position="2092"/>
        <end position="2104"/>
    </location>
</feature>
<feature type="compositionally biased region" description="Polar residues" evidence="5">
    <location>
        <begin position="339"/>
        <end position="357"/>
    </location>
</feature>
<feature type="compositionally biased region" description="Low complexity" evidence="5">
    <location>
        <begin position="399"/>
        <end position="434"/>
    </location>
</feature>
<dbReference type="Gene3D" id="3.10.50.40">
    <property type="match status" value="1"/>
</dbReference>
<feature type="region of interest" description="Disordered" evidence="5">
    <location>
        <begin position="1200"/>
        <end position="1372"/>
    </location>
</feature>
<dbReference type="Gene3D" id="1.25.40.10">
    <property type="entry name" value="Tetratricopeptide repeat domain"/>
    <property type="match status" value="1"/>
</dbReference>
<dbReference type="EC" id="5.2.1.8" evidence="4"/>
<feature type="region of interest" description="Disordered" evidence="5">
    <location>
        <begin position="951"/>
        <end position="1125"/>
    </location>
</feature>
<evidence type="ECO:0000259" key="7">
    <source>
        <dbReference type="PROSITE" id="PS50184"/>
    </source>
</evidence>
<feature type="compositionally biased region" description="Polar residues" evidence="5">
    <location>
        <begin position="1554"/>
        <end position="1567"/>
    </location>
</feature>
<feature type="compositionally biased region" description="Low complexity" evidence="5">
    <location>
        <begin position="873"/>
        <end position="930"/>
    </location>
</feature>
<feature type="compositionally biased region" description="Low complexity" evidence="5">
    <location>
        <begin position="2041"/>
        <end position="2081"/>
    </location>
</feature>
<sequence length="3405" mass="359682">MARARPGRGRGSVVLKVDDLLPSGYVGTPYLPPGQQRQTDFSTVFHSAKGGLIGPLFRHDGGYQLDSPNPDGGCYYQFKHYDEGDRITTNESCLNCTCHSSMLMCYLKVCPTVKTFGKNCTMEKKPNQCCPVITCPQVPVQLQIMQMTTTPPFPTSTGLMPSTEYGCTIDGFYYPDGVQVPSEPDKPCELCYCIRNHTACVMQECILMVPGCKPVFKEGVCCPVRYNCAHDEIEAVPTTTTLPLESNETTVLPTTTMLPESSGCIHKGEFYADGALIPSDDPCEHCYCMMGNPVCAVQECQSPLDEMQDNCIPQLPPPGKCCPEAYDCPEVLTTVSPSEDTTVTIDALPSTDTTLLQTSKTAESTEETTKTTPFTSVQTTDSPLDTEGATDSSEETEGTTDSSGETDGTADSVVDTIDSNDSLTTTDSSTLTKETTPHIYIEPSEVTTVTPAVTSDATYKPKPSIEATDSPIDSGVTTDSSDTTVTADSSDGGVATDSPVDISDSSDSAGATGVTTDSSDTGVTTDSTTVTKETTPHIYIEPSEVTTTAPLVTSDATYKPKPSIEVTDSSVDTDYTTDSSDTGVTTDSSDGGVATDSPVDTSDSSDSAGATGVTTDSSDTGVTTDSTTVTKETTPHIYIEPSEVTTTAPLVTSDATYKPEPSTEATDSSVDTDYTTDSSDIDVTTDSSESKETKETTPHIYTEPSEVTTVTPAVTSDATYKPKPSIEVTDSPIDTGVTTDSSDTTVTTDSSDAGVATDSPEDTSDTSDSASATGVTTDSLEDTSDTSDSASATGVTTDSSDASVATDSLEDTSDTSDSTSATGVTTDSTTVTKETTPHIYTEPSEVTTVTPAVTSDTTYKPKPSIEVTDSPIDTGVTTDSSDTTVTADSSDAGVATDSPVDTSDTSDFAGATGVTTDSSDTGVTTDSTTVTKETTPHIYIEPSEVTTTAPLVTSDATYKPKPSIEVTDSSVDTDYTTDSSDTGVTTDSSDDGVATDSPVDTSDSSDSAGATGVITDSITETKETTPHIYTEPSEVTTVAPAVTSDTTYKPKPSIEVTDSPIDTGVTTDSSDTTVTADSSDAGMATDSPVDTSDSSDSAGVASVTTDSSDTGVTTDSTTETKKTTPHIYTEPSEVTTVAPAVTSDTTYKPKPSIEPTDVDVIIDSSDSGVITDSSESGVTTDSTTVTKETTPHIYIEPSEVTTSAPSVTSDATYKPEPSTESTDSLVDTDYTTDSSDISVTTDYTEESIDTSVYPETDDKTADYPTATSETTISSTITKETTPHTVDETSIFTTDTPFGTSAVTATSSASTVTSETTDYSEADSNITDSAPDIGGTTDDPSETTEGPKVTEESTVHSYTDLTETTTPASTSVSGRPIVFPGSCSISGTYVPSNSEVSPFGPCQESCLCLDGQVKCNMTACPSPPPAFLRCSPKPPSETECCPTYSCPTVDSEVTELSACEKNGELYMDGEDVPSSDPCDLCFCLRGDIVCAQQECNMPEGTNCVPVEGSSDSCCPTKYNCDVPDMTTTPAEDSSTFPSDTEETITEVPGTMLTGPETSFETRTTLSAESSTITTPIAPSSDPETSPSQPSATLGPEVTELPACEKNGEVYMDGEDVPSSDPCDLCSCWSGEIICAHRECEVPEDQNCVPVDDPSDSCCPTKYNCDVPDMTTTPAEDSSDTEETITEVPGTMLTGPETSFETRTTLPGESSTITTPIASSSDPETSTSPSQPSATFGPEVTELPACEKNGEVYMDGEDVPSSDPYPSDSCCPTKYNCESTFPSEPVETTTEVSDAMLTQPVTSTHAPSYTVKTSPSSAETGKTTESPEHEYTTESTPEFSETTDSLSVTQETTTHTVTEPSEVTTSAPAFTSGATYKPDPPTEATDPPIDADVIIDSSDVGVTTDSTTETKETTPHIYIEPSEVTTVAPVVTSDATYKPKPSIEVTDSPIDTGVTTDSSDTTVTTDSTTVTEETTPHTYIDTSDSAGATGVTTTTVTKETTPHIYIEPSEVTTVAPHVTSDATYKPKPSIEVTDSPIDSSDAGVATDSSVDTSDSSDSAGATGVTTDSSDTGMTTDSTTVTKETTPHIYIEPSEVTTTAPLVTSDATYKPKPSTEVTDSSVDTDYTTDSSDTGVTTDSLDGGVATDSPVDTSDSAGATGVTTTTVTKETTPHIYIEPSEVTTVAPHVTNDVTYKPKPSIEATDSPVDTSDTSDSAGATGVTTDSSDDVLTTDSLVDTDYPTDSSDIDSPVDPDVTTVSPSVISEGTDHSVDKDETTTTEMTPGQTDTATNTEGIPANMCLVNGEEYADGDVVPSKNICSDCYCYQGELICATIDCPPPPASNCRYETTPPEMTAISVSSEEIDNLTLIPSNETDDTTTYDTTTMGYPTVVPTKQTYDTTIATKVTYETTHISAGTDDTTTVAPEGTNDTVTIDPEATNDTVTDVPGDTDHTTDDTVTIGPEDADKTTNDYFTVGPEEPGTVTPATGEISESTTAQTASTDKEDFTGCIVEDQQYEDGSSMPLTSDCQKSCRCDNGSVICSRLSCPPQPPAFLRCSTLPANSTCCPVYDCPIFPEDTSTAAPACVEDGVTYLNGEYIPKDSECVDCYCLSGRIVCASLECAAPAPDCITLTHPAGSCCPTQYECFEHPTTDTEVATDTVTTDEITIPVTSTTTSASSVEASTATVSPVVIEAMSSLTTEESEVSAGVVTTETSLASIDTTTPAVSSSTTSETPISTTESKEDVSEGTVISASPSLGSSEQSDSDEKEEGTSAVTQPLPPSTSSSSSASTDSSPFPSFPTSSNTTHTPMEYDPEACMFNGKVFASAQQIPRDDPCDFCFCFRGDIICLQQTCPPPISNCFEEAIAGYCCPRFQCPVVQTLVNVTTTTTPIPTYPPIQQEVEMIMCEIGQRYYQHGQIVREASGPCLVCRCGRDGMMDCIPQECKAEPMLRRILSSKYGWKEGNNMAAKDRTEGGIREFLAHEMMGPPIQLTEALNIRDLSNESGTLFEVAAEPSEDHHPPLQQSNFFDDISLISSLSLGGGMFDEDESKLSDAGDEEPFEQLACRMVDISGDGGVLKMEVKAGVGESIPDGASVTFHYNAFLEHNDEPFDSTLLRGRPERKLLDDGGLLPGLNLAIKTMRCSETSRFLIWPQYAFGEKGCPPRIPGGEVLLYEIQLVSAVDRAAADSFEDLEGEKQNITSFKEKLKAAQAHHRQGNQHHREGNLHGAKNSYCRAAWILEYCALKDREEELERGNILVRLRSNLAQVYLELKDPARACTQCRMGLSVTGEHSQEIIAKLNFRLGKAKGLLNDFSGAKKFLLQAQRLKPGRDEITEELEAVIKREEKWAARERFMCQQMFNSTATAERQGQASGKASKWSLQTQLESLRQLCKMYISHGKIISLERSIVTI</sequence>
<dbReference type="PROSITE" id="PS01208">
    <property type="entry name" value="VWFC_1"/>
    <property type="match status" value="1"/>
</dbReference>
<feature type="compositionally biased region" description="Low complexity" evidence="5">
    <location>
        <begin position="1884"/>
        <end position="1905"/>
    </location>
</feature>
<feature type="compositionally biased region" description="Low complexity" evidence="5">
    <location>
        <begin position="966"/>
        <end position="1013"/>
    </location>
</feature>
<feature type="region of interest" description="Disordered" evidence="5">
    <location>
        <begin position="2714"/>
        <end position="2802"/>
    </location>
</feature>
<feature type="region of interest" description="Disordered" evidence="5">
    <location>
        <begin position="2186"/>
        <end position="2288"/>
    </location>
</feature>
<feature type="compositionally biased region" description="Low complexity" evidence="5">
    <location>
        <begin position="734"/>
        <end position="758"/>
    </location>
</feature>
<feature type="compositionally biased region" description="Polar residues" evidence="5">
    <location>
        <begin position="1778"/>
        <end position="1790"/>
    </location>
</feature>
<feature type="compositionally biased region" description="Polar residues" evidence="5">
    <location>
        <begin position="705"/>
        <end position="718"/>
    </location>
</feature>
<evidence type="ECO:0000313" key="8">
    <source>
        <dbReference type="EMBL" id="KAK8391067.1"/>
    </source>
</evidence>
<dbReference type="SUPFAM" id="SSF48452">
    <property type="entry name" value="TPR-like"/>
    <property type="match status" value="1"/>
</dbReference>
<dbReference type="InterPro" id="IPR011990">
    <property type="entry name" value="TPR-like_helical_dom_sf"/>
</dbReference>
<proteinExistence type="inferred from homology"/>
<dbReference type="GO" id="GO:0051879">
    <property type="term" value="F:Hsp90 protein binding"/>
    <property type="evidence" value="ECO:0007669"/>
    <property type="project" value="TreeGrafter"/>
</dbReference>
<feature type="compositionally biased region" description="Low complexity" evidence="5">
    <location>
        <begin position="1831"/>
        <end position="1864"/>
    </location>
</feature>
<feature type="compositionally biased region" description="Low complexity" evidence="5">
    <location>
        <begin position="2275"/>
        <end position="2285"/>
    </location>
</feature>
<dbReference type="InterPro" id="IPR001007">
    <property type="entry name" value="VWF_dom"/>
</dbReference>
<feature type="compositionally biased region" description="Low complexity" evidence="5">
    <location>
        <begin position="766"/>
        <end position="778"/>
    </location>
</feature>
<dbReference type="PANTHER" id="PTHR46674">
    <property type="entry name" value="INACTIVE PEPTIDYL-PROLYL CIS-TRANS ISOMERASE FKBP6"/>
    <property type="match status" value="1"/>
</dbReference>
<feature type="domain" description="PPIase FKBP-type" evidence="6">
    <location>
        <begin position="3087"/>
        <end position="3176"/>
    </location>
</feature>
<feature type="compositionally biased region" description="Low complexity" evidence="5">
    <location>
        <begin position="1708"/>
        <end position="1733"/>
    </location>
</feature>
<protein>
    <recommendedName>
        <fullName evidence="4">peptidylprolyl isomerase</fullName>
        <ecNumber evidence="4">5.2.1.8</ecNumber>
    </recommendedName>
</protein>
<feature type="compositionally biased region" description="Low complexity" evidence="5">
    <location>
        <begin position="1952"/>
        <end position="1971"/>
    </location>
</feature>
<dbReference type="SMART" id="SM00214">
    <property type="entry name" value="VWC"/>
    <property type="match status" value="10"/>
</dbReference>
<dbReference type="SUPFAM" id="SSF57603">
    <property type="entry name" value="FnI-like domain"/>
    <property type="match status" value="9"/>
</dbReference>
<feature type="compositionally biased region" description="Polar residues" evidence="5">
    <location>
        <begin position="1797"/>
        <end position="1822"/>
    </location>
</feature>
<dbReference type="InterPro" id="IPR019734">
    <property type="entry name" value="TPR_rpt"/>
</dbReference>
<dbReference type="Gene3D" id="6.20.200.20">
    <property type="match status" value="1"/>
</dbReference>
<feature type="compositionally biased region" description="Low complexity" evidence="5">
    <location>
        <begin position="1062"/>
        <end position="1117"/>
    </location>
</feature>
<dbReference type="GO" id="GO:0003755">
    <property type="term" value="F:peptidyl-prolyl cis-trans isomerase activity"/>
    <property type="evidence" value="ECO:0007669"/>
    <property type="project" value="UniProtKB-KW"/>
</dbReference>
<feature type="compositionally biased region" description="Low complexity" evidence="5">
    <location>
        <begin position="2249"/>
        <end position="2259"/>
    </location>
</feature>
<feature type="compositionally biased region" description="Polar residues" evidence="5">
    <location>
        <begin position="2486"/>
        <end position="2496"/>
    </location>
</feature>
<evidence type="ECO:0000256" key="5">
    <source>
        <dbReference type="SAM" id="MobiDB-lite"/>
    </source>
</evidence>
<comment type="similarity">
    <text evidence="1">Belongs to the FKBP6 family.</text>
</comment>
<dbReference type="Pfam" id="PF00254">
    <property type="entry name" value="FKBP_C"/>
    <property type="match status" value="1"/>
</dbReference>
<dbReference type="SUPFAM" id="SSF54534">
    <property type="entry name" value="FKBP-like"/>
    <property type="match status" value="1"/>
</dbReference>
<dbReference type="InterPro" id="IPR042282">
    <property type="entry name" value="FKBP6/shu"/>
</dbReference>
<dbReference type="GO" id="GO:0005737">
    <property type="term" value="C:cytoplasm"/>
    <property type="evidence" value="ECO:0007669"/>
    <property type="project" value="TreeGrafter"/>
</dbReference>
<evidence type="ECO:0000313" key="9">
    <source>
        <dbReference type="Proteomes" id="UP001487740"/>
    </source>
</evidence>
<dbReference type="PANTHER" id="PTHR46674:SF1">
    <property type="entry name" value="INACTIVE PEPTIDYL-PROLYL CIS-TRANS ISOMERASE FKBP6"/>
    <property type="match status" value="1"/>
</dbReference>
<reference evidence="8 9" key="1">
    <citation type="submission" date="2023-03" db="EMBL/GenBank/DDBJ databases">
        <title>High-quality genome of Scylla paramamosain provides insights in environmental adaptation.</title>
        <authorList>
            <person name="Zhang L."/>
        </authorList>
    </citation>
    <scope>NUCLEOTIDE SEQUENCE [LARGE SCALE GENOMIC DNA]</scope>
    <source>
        <strain evidence="8">LZ_2023a</strain>
        <tissue evidence="8">Muscle</tissue>
    </source>
</reference>
<feature type="compositionally biased region" description="Low complexity" evidence="5">
    <location>
        <begin position="2777"/>
        <end position="2802"/>
    </location>
</feature>
<feature type="domain" description="VWFC" evidence="7">
    <location>
        <begin position="2810"/>
        <end position="2871"/>
    </location>
</feature>
<comment type="catalytic activity">
    <reaction evidence="4">
        <text>[protein]-peptidylproline (omega=180) = [protein]-peptidylproline (omega=0)</text>
        <dbReference type="Rhea" id="RHEA:16237"/>
        <dbReference type="Rhea" id="RHEA-COMP:10747"/>
        <dbReference type="Rhea" id="RHEA-COMP:10748"/>
        <dbReference type="ChEBI" id="CHEBI:83833"/>
        <dbReference type="ChEBI" id="CHEBI:83834"/>
        <dbReference type="EC" id="5.2.1.8"/>
    </reaction>
</comment>
<feature type="region of interest" description="Disordered" evidence="5">
    <location>
        <begin position="1668"/>
        <end position="1765"/>
    </location>
</feature>
<feature type="compositionally biased region" description="Low complexity" evidence="5">
    <location>
        <begin position="815"/>
        <end position="834"/>
    </location>
</feature>
<dbReference type="InterPro" id="IPR046357">
    <property type="entry name" value="PPIase_dom_sf"/>
</dbReference>
<feature type="compositionally biased region" description="Low complexity" evidence="5">
    <location>
        <begin position="1265"/>
        <end position="1279"/>
    </location>
</feature>
<evidence type="ECO:0000256" key="1">
    <source>
        <dbReference type="ARBA" id="ARBA00009648"/>
    </source>
</evidence>
<keyword evidence="3" id="KW-0802">TPR repeat</keyword>
<dbReference type="InterPro" id="IPR001179">
    <property type="entry name" value="PPIase_FKBP_dom"/>
</dbReference>
<feature type="compositionally biased region" description="Low complexity" evidence="5">
    <location>
        <begin position="2200"/>
        <end position="2241"/>
    </location>
</feature>
<feature type="domain" description="VWFC" evidence="7">
    <location>
        <begin position="1600"/>
        <end position="1664"/>
    </location>
</feature>
<feature type="compositionally biased region" description="Low complexity" evidence="5">
    <location>
        <begin position="1221"/>
        <end position="1242"/>
    </location>
</feature>
<feature type="compositionally biased region" description="Low complexity" evidence="5">
    <location>
        <begin position="786"/>
        <end position="807"/>
    </location>
</feature>
<feature type="compositionally biased region" description="Low complexity" evidence="5">
    <location>
        <begin position="1299"/>
        <end position="1316"/>
    </location>
</feature>
<feature type="region of interest" description="Disordered" evidence="5">
    <location>
        <begin position="1524"/>
        <end position="1594"/>
    </location>
</feature>
<comment type="caution">
    <text evidence="8">The sequence shown here is derived from an EMBL/GenBank/DDBJ whole genome shotgun (WGS) entry which is preliminary data.</text>
</comment>
<feature type="compositionally biased region" description="Low complexity" evidence="5">
    <location>
        <begin position="846"/>
        <end position="858"/>
    </location>
</feature>
<keyword evidence="4" id="KW-0697">Rotamase</keyword>
<feature type="compositionally biased region" description="Polar residues" evidence="5">
    <location>
        <begin position="1524"/>
        <end position="1537"/>
    </location>
</feature>
<feature type="compositionally biased region" description="Polar residues" evidence="5">
    <location>
        <begin position="1694"/>
        <end position="1707"/>
    </location>
</feature>
<feature type="compositionally biased region" description="Low complexity" evidence="5">
    <location>
        <begin position="666"/>
        <end position="687"/>
    </location>
</feature>
<feature type="compositionally biased region" description="Polar residues" evidence="5">
    <location>
        <begin position="544"/>
        <end position="556"/>
    </location>
</feature>
<gene>
    <name evidence="8" type="ORF">O3P69_017012</name>
</gene>
<keyword evidence="4" id="KW-0413">Isomerase</keyword>
<dbReference type="Proteomes" id="UP001487740">
    <property type="component" value="Unassembled WGS sequence"/>
</dbReference>
<feature type="compositionally biased region" description="Polar residues" evidence="5">
    <location>
        <begin position="2413"/>
        <end position="2428"/>
    </location>
</feature>
<evidence type="ECO:0000259" key="6">
    <source>
        <dbReference type="PROSITE" id="PS50059"/>
    </source>
</evidence>
<feature type="compositionally biased region" description="Polar residues" evidence="5">
    <location>
        <begin position="1287"/>
        <end position="1298"/>
    </location>
</feature>
<feature type="domain" description="VWFC" evidence="7">
    <location>
        <begin position="1456"/>
        <end position="1520"/>
    </location>
</feature>
<evidence type="ECO:0000256" key="2">
    <source>
        <dbReference type="ARBA" id="ARBA00022737"/>
    </source>
</evidence>
<dbReference type="GO" id="GO:0007283">
    <property type="term" value="P:spermatogenesis"/>
    <property type="evidence" value="ECO:0007669"/>
    <property type="project" value="TreeGrafter"/>
</dbReference>
<feature type="compositionally biased region" description="Basic and acidic residues" evidence="5">
    <location>
        <begin position="688"/>
        <end position="697"/>
    </location>
</feature>
<feature type="compositionally biased region" description="Polar residues" evidence="5">
    <location>
        <begin position="445"/>
        <end position="457"/>
    </location>
</feature>
<dbReference type="SMART" id="SM00028">
    <property type="entry name" value="TPR"/>
    <property type="match status" value="3"/>
</dbReference>
<feature type="compositionally biased region" description="Low complexity" evidence="5">
    <location>
        <begin position="2111"/>
        <end position="2141"/>
    </location>
</feature>
<feature type="region of interest" description="Disordered" evidence="5">
    <location>
        <begin position="339"/>
        <end position="930"/>
    </location>
</feature>
<feature type="region of interest" description="Disordered" evidence="5">
    <location>
        <begin position="1778"/>
        <end position="1914"/>
    </location>
</feature>
<keyword evidence="9" id="KW-1185">Reference proteome</keyword>
<dbReference type="Gene3D" id="2.10.70.10">
    <property type="entry name" value="Complement Module, domain 1"/>
    <property type="match status" value="3"/>
</dbReference>
<feature type="region of interest" description="Disordered" evidence="5">
    <location>
        <begin position="2413"/>
        <end position="2498"/>
    </location>
</feature>
<feature type="compositionally biased region" description="Low complexity" evidence="5">
    <location>
        <begin position="2716"/>
        <end position="2734"/>
    </location>
</feature>
<feature type="compositionally biased region" description="Basic and acidic residues" evidence="5">
    <location>
        <begin position="2263"/>
        <end position="2273"/>
    </location>
</feature>
<feature type="compositionally biased region" description="Low complexity" evidence="5">
    <location>
        <begin position="1568"/>
        <end position="1579"/>
    </location>
</feature>
<dbReference type="GO" id="GO:0034587">
    <property type="term" value="P:piRNA processing"/>
    <property type="evidence" value="ECO:0007669"/>
    <property type="project" value="TreeGrafter"/>
</dbReference>
<feature type="compositionally biased region" description="Polar residues" evidence="5">
    <location>
        <begin position="643"/>
        <end position="655"/>
    </location>
</feature>
<organism evidence="8 9">
    <name type="scientific">Scylla paramamosain</name>
    <name type="common">Mud crab</name>
    <dbReference type="NCBI Taxonomy" id="85552"/>
    <lineage>
        <taxon>Eukaryota</taxon>
        <taxon>Metazoa</taxon>
        <taxon>Ecdysozoa</taxon>
        <taxon>Arthropoda</taxon>
        <taxon>Crustacea</taxon>
        <taxon>Multicrustacea</taxon>
        <taxon>Malacostraca</taxon>
        <taxon>Eumalacostraca</taxon>
        <taxon>Eucarida</taxon>
        <taxon>Decapoda</taxon>
        <taxon>Pleocyemata</taxon>
        <taxon>Brachyura</taxon>
        <taxon>Eubrachyura</taxon>
        <taxon>Portunoidea</taxon>
        <taxon>Portunidae</taxon>
        <taxon>Portuninae</taxon>
        <taxon>Scylla</taxon>
    </lineage>
</organism>
<feature type="compositionally biased region" description="Low complexity" evidence="5">
    <location>
        <begin position="473"/>
        <end position="533"/>
    </location>
</feature>
<feature type="compositionally biased region" description="Polar residues" evidence="5">
    <location>
        <begin position="1200"/>
        <end position="1211"/>
    </location>
</feature>
<feature type="domain" description="VWFC" evidence="7">
    <location>
        <begin position="1380"/>
        <end position="1446"/>
    </location>
</feature>
<accession>A0AAW0TY22</accession>
<feature type="compositionally biased region" description="Polar residues" evidence="5">
    <location>
        <begin position="1354"/>
        <end position="1372"/>
    </location>
</feature>
<feature type="domain" description="VWFC" evidence="7">
    <location>
        <begin position="262"/>
        <end position="329"/>
    </location>
</feature>
<keyword evidence="2" id="KW-0677">Repeat</keyword>
<feature type="compositionally biased region" description="Polar residues" evidence="5">
    <location>
        <begin position="1580"/>
        <end position="1590"/>
    </location>
</feature>
<evidence type="ECO:0000256" key="4">
    <source>
        <dbReference type="PROSITE-ProRule" id="PRU00277"/>
    </source>
</evidence>
<dbReference type="EMBL" id="JARAKH010000024">
    <property type="protein sequence ID" value="KAK8391067.1"/>
    <property type="molecule type" value="Genomic_DNA"/>
</dbReference>